<feature type="region of interest" description="Disordered" evidence="1">
    <location>
        <begin position="42"/>
        <end position="62"/>
    </location>
</feature>
<proteinExistence type="predicted"/>
<gene>
    <name evidence="2" type="ORF">EYF80_003707</name>
</gene>
<name>A0A4Z2J891_9TELE</name>
<reference evidence="2 3" key="1">
    <citation type="submission" date="2019-03" db="EMBL/GenBank/DDBJ databases">
        <title>First draft genome of Liparis tanakae, snailfish: a comprehensive survey of snailfish specific genes.</title>
        <authorList>
            <person name="Kim W."/>
            <person name="Song I."/>
            <person name="Jeong J.-H."/>
            <person name="Kim D."/>
            <person name="Kim S."/>
            <person name="Ryu S."/>
            <person name="Song J.Y."/>
            <person name="Lee S.K."/>
        </authorList>
    </citation>
    <scope>NUCLEOTIDE SEQUENCE [LARGE SCALE GENOMIC DNA]</scope>
    <source>
        <tissue evidence="2">Muscle</tissue>
    </source>
</reference>
<feature type="region of interest" description="Disordered" evidence="1">
    <location>
        <begin position="1"/>
        <end position="24"/>
    </location>
</feature>
<evidence type="ECO:0000313" key="2">
    <source>
        <dbReference type="EMBL" id="TNN85863.1"/>
    </source>
</evidence>
<keyword evidence="3" id="KW-1185">Reference proteome</keyword>
<organism evidence="2 3">
    <name type="scientific">Liparis tanakae</name>
    <name type="common">Tanaka's snailfish</name>
    <dbReference type="NCBI Taxonomy" id="230148"/>
    <lineage>
        <taxon>Eukaryota</taxon>
        <taxon>Metazoa</taxon>
        <taxon>Chordata</taxon>
        <taxon>Craniata</taxon>
        <taxon>Vertebrata</taxon>
        <taxon>Euteleostomi</taxon>
        <taxon>Actinopterygii</taxon>
        <taxon>Neopterygii</taxon>
        <taxon>Teleostei</taxon>
        <taxon>Neoteleostei</taxon>
        <taxon>Acanthomorphata</taxon>
        <taxon>Eupercaria</taxon>
        <taxon>Perciformes</taxon>
        <taxon>Cottioidei</taxon>
        <taxon>Cottales</taxon>
        <taxon>Liparidae</taxon>
        <taxon>Liparis</taxon>
    </lineage>
</organism>
<comment type="caution">
    <text evidence="2">The sequence shown here is derived from an EMBL/GenBank/DDBJ whole genome shotgun (WGS) entry which is preliminary data.</text>
</comment>
<sequence>MRWHRLTSSLSHSIEQQQSESAVNSRYLRRVNLSGETMKLLSRHQRAAADRRSHLQHLKSQR</sequence>
<protein>
    <submittedName>
        <fullName evidence="2">Uncharacterized protein</fullName>
    </submittedName>
</protein>
<evidence type="ECO:0000256" key="1">
    <source>
        <dbReference type="SAM" id="MobiDB-lite"/>
    </source>
</evidence>
<accession>A0A4Z2J891</accession>
<dbReference type="Proteomes" id="UP000314294">
    <property type="component" value="Unassembled WGS sequence"/>
</dbReference>
<dbReference type="AlphaFoldDB" id="A0A4Z2J891"/>
<dbReference type="EMBL" id="SRLO01000018">
    <property type="protein sequence ID" value="TNN85863.1"/>
    <property type="molecule type" value="Genomic_DNA"/>
</dbReference>
<evidence type="ECO:0000313" key="3">
    <source>
        <dbReference type="Proteomes" id="UP000314294"/>
    </source>
</evidence>